<dbReference type="PROSITE" id="PS51352">
    <property type="entry name" value="THIOREDOXIN_2"/>
    <property type="match status" value="1"/>
</dbReference>
<keyword evidence="3" id="KW-1015">Disulfide bond</keyword>
<dbReference type="GO" id="GO:0017004">
    <property type="term" value="P:cytochrome complex assembly"/>
    <property type="evidence" value="ECO:0007669"/>
    <property type="project" value="UniProtKB-KW"/>
</dbReference>
<reference evidence="6 7" key="1">
    <citation type="submission" date="2016-10" db="EMBL/GenBank/DDBJ databases">
        <authorList>
            <person name="de Groot N.N."/>
        </authorList>
    </citation>
    <scope>NUCLEOTIDE SEQUENCE [LARGE SCALE GENOMIC DNA]</scope>
    <source>
        <strain evidence="6 7">DSM 28286</strain>
    </source>
</reference>
<keyword evidence="4" id="KW-0676">Redox-active center</keyword>
<proteinExistence type="predicted"/>
<gene>
    <name evidence="6" type="ORF">SAMN05444277_10511</name>
</gene>
<dbReference type="STRING" id="1465490.SAMN05444277_10511"/>
<dbReference type="CDD" id="cd02966">
    <property type="entry name" value="TlpA_like_family"/>
    <property type="match status" value="1"/>
</dbReference>
<name>A0A1I5VIQ9_9BACT</name>
<evidence type="ECO:0000256" key="4">
    <source>
        <dbReference type="ARBA" id="ARBA00023284"/>
    </source>
</evidence>
<evidence type="ECO:0000313" key="6">
    <source>
        <dbReference type="EMBL" id="SFQ07343.1"/>
    </source>
</evidence>
<keyword evidence="7" id="KW-1185">Reference proteome</keyword>
<accession>A0A1I5VIQ9</accession>
<evidence type="ECO:0000256" key="2">
    <source>
        <dbReference type="ARBA" id="ARBA00022748"/>
    </source>
</evidence>
<dbReference type="GO" id="GO:0030313">
    <property type="term" value="C:cell envelope"/>
    <property type="evidence" value="ECO:0007669"/>
    <property type="project" value="UniProtKB-SubCell"/>
</dbReference>
<dbReference type="GO" id="GO:0016853">
    <property type="term" value="F:isomerase activity"/>
    <property type="evidence" value="ECO:0007669"/>
    <property type="project" value="UniProtKB-KW"/>
</dbReference>
<keyword evidence="6" id="KW-0413">Isomerase</keyword>
<evidence type="ECO:0000256" key="3">
    <source>
        <dbReference type="ARBA" id="ARBA00023157"/>
    </source>
</evidence>
<dbReference type="InterPro" id="IPR036249">
    <property type="entry name" value="Thioredoxin-like_sf"/>
</dbReference>
<dbReference type="PANTHER" id="PTHR42852">
    <property type="entry name" value="THIOL:DISULFIDE INTERCHANGE PROTEIN DSBE"/>
    <property type="match status" value="1"/>
</dbReference>
<keyword evidence="2" id="KW-0201">Cytochrome c-type biogenesis</keyword>
<evidence type="ECO:0000256" key="1">
    <source>
        <dbReference type="ARBA" id="ARBA00004196"/>
    </source>
</evidence>
<sequence>MKTTVFAVLLVLCLYGRAQRPLSVNDRLPLTELKSLDGTTLHLSGQQHLLLDFFSIYCGGCIAALPHLNELQQQYGADLRVILVAREAPAAVSAFFRNNKTAKSNRLPVTAADRVLESLFPHSLVPHEVWIDTALRVRAITAGEAVTAANVEAFITGRLASLPVKQDIEGFDYEAPFAVQPQLEKAMLWESRFGGGVSGIGHSTGINTVDNRVRLFAVNLSAVTLYGVALQAFIGNSRLPQPSLSFLDAQYCYELTAPAGTPPAMLKQYMKQDLDRAFNGSGCIRDTVMPCYVLRQTAGGHAPAQQGRQARLQDWTAHLNSLPGMPLIVEDSALAATSFNLPVIQQAAGVQEINEALAPFGFRLEAALRPLPVFVFIPNTNKKQL</sequence>
<dbReference type="OrthoDB" id="793244at2"/>
<dbReference type="SUPFAM" id="SSF52833">
    <property type="entry name" value="Thioredoxin-like"/>
    <property type="match status" value="1"/>
</dbReference>
<dbReference type="Proteomes" id="UP000199031">
    <property type="component" value="Unassembled WGS sequence"/>
</dbReference>
<evidence type="ECO:0000259" key="5">
    <source>
        <dbReference type="PROSITE" id="PS51352"/>
    </source>
</evidence>
<dbReference type="InterPro" id="IPR013766">
    <property type="entry name" value="Thioredoxin_domain"/>
</dbReference>
<dbReference type="Gene3D" id="3.40.30.10">
    <property type="entry name" value="Glutaredoxin"/>
    <property type="match status" value="1"/>
</dbReference>
<feature type="domain" description="Thioredoxin" evidence="5">
    <location>
        <begin position="22"/>
        <end position="160"/>
    </location>
</feature>
<organism evidence="6 7">
    <name type="scientific">Parafilimonas terrae</name>
    <dbReference type="NCBI Taxonomy" id="1465490"/>
    <lineage>
        <taxon>Bacteria</taxon>
        <taxon>Pseudomonadati</taxon>
        <taxon>Bacteroidota</taxon>
        <taxon>Chitinophagia</taxon>
        <taxon>Chitinophagales</taxon>
        <taxon>Chitinophagaceae</taxon>
        <taxon>Parafilimonas</taxon>
    </lineage>
</organism>
<protein>
    <submittedName>
        <fullName evidence="6">Thiol-disulfide isomerase or thioredoxin</fullName>
    </submittedName>
</protein>
<dbReference type="EMBL" id="FOXQ01000005">
    <property type="protein sequence ID" value="SFQ07343.1"/>
    <property type="molecule type" value="Genomic_DNA"/>
</dbReference>
<dbReference type="PANTHER" id="PTHR42852:SF6">
    <property type="entry name" value="THIOL:DISULFIDE INTERCHANGE PROTEIN DSBE"/>
    <property type="match status" value="1"/>
</dbReference>
<dbReference type="InterPro" id="IPR050553">
    <property type="entry name" value="Thioredoxin_ResA/DsbE_sf"/>
</dbReference>
<dbReference type="AlphaFoldDB" id="A0A1I5VIQ9"/>
<comment type="subcellular location">
    <subcellularLocation>
        <location evidence="1">Cell envelope</location>
    </subcellularLocation>
</comment>
<evidence type="ECO:0000313" key="7">
    <source>
        <dbReference type="Proteomes" id="UP000199031"/>
    </source>
</evidence>
<dbReference type="RefSeq" id="WP_090657712.1">
    <property type="nucleotide sequence ID" value="NZ_FOXQ01000005.1"/>
</dbReference>